<gene>
    <name evidence="2" type="ORF">KW868_13720</name>
</gene>
<dbReference type="AlphaFoldDB" id="A0A8X8GEB7"/>
<accession>A0A8X8GEB7</accession>
<name>A0A8X8GEB7_ACIGI</name>
<evidence type="ECO:0000259" key="1">
    <source>
        <dbReference type="Pfam" id="PF13619"/>
    </source>
</evidence>
<dbReference type="InterPro" id="IPR025309">
    <property type="entry name" value="KTSC_dom"/>
</dbReference>
<feature type="domain" description="KTSC" evidence="1">
    <location>
        <begin position="7"/>
        <end position="60"/>
    </location>
</feature>
<dbReference type="Proteomes" id="UP000887320">
    <property type="component" value="Unassembled WGS sequence"/>
</dbReference>
<proteinExistence type="predicted"/>
<dbReference type="RefSeq" id="WP_234623682.1">
    <property type="nucleotide sequence ID" value="NZ_JAHWXT010000004.1"/>
</dbReference>
<organism evidence="2 3">
    <name type="scientific">Acinetobacter guillouiae</name>
    <name type="common">Acinetobacter genomosp. 11</name>
    <dbReference type="NCBI Taxonomy" id="106649"/>
    <lineage>
        <taxon>Bacteria</taxon>
        <taxon>Pseudomonadati</taxon>
        <taxon>Pseudomonadota</taxon>
        <taxon>Gammaproteobacteria</taxon>
        <taxon>Moraxellales</taxon>
        <taxon>Moraxellaceae</taxon>
        <taxon>Acinetobacter</taxon>
    </lineage>
</organism>
<evidence type="ECO:0000313" key="2">
    <source>
        <dbReference type="EMBL" id="MCF0265508.1"/>
    </source>
</evidence>
<comment type="caution">
    <text evidence="2">The sequence shown here is derived from an EMBL/GenBank/DDBJ whole genome shotgun (WGS) entry which is preliminary data.</text>
</comment>
<dbReference type="EMBL" id="JAHWXT010000004">
    <property type="protein sequence ID" value="MCF0265508.1"/>
    <property type="molecule type" value="Genomic_DNA"/>
</dbReference>
<dbReference type="Pfam" id="PF13619">
    <property type="entry name" value="KTSC"/>
    <property type="match status" value="1"/>
</dbReference>
<reference evidence="2" key="1">
    <citation type="submission" date="2021-07" db="EMBL/GenBank/DDBJ databases">
        <authorList>
            <person name="Fernandez M."/>
            <person name="Pereira P."/>
            <person name="Torres Tejerizo G.A."/>
            <person name="Gonzalez P."/>
            <person name="Agostini E."/>
        </authorList>
    </citation>
    <scope>NUCLEOTIDE SEQUENCE</scope>
    <source>
        <strain evidence="2">SFC 500-1A</strain>
    </source>
</reference>
<evidence type="ECO:0000313" key="3">
    <source>
        <dbReference type="Proteomes" id="UP000887320"/>
    </source>
</evidence>
<protein>
    <submittedName>
        <fullName evidence="2">KTSC domain-containing protein</fullName>
    </submittedName>
</protein>
<sequence>MRKIEINSKKIKRVLYQRYLLTVELMTGEKFLYQMVSIGTFNEFINTKDKDKYYKSHIKANKEFKRFQLFV</sequence>